<evidence type="ECO:0000313" key="1">
    <source>
        <dbReference type="Proteomes" id="UP000036681"/>
    </source>
</evidence>
<name>A0A0M3HPW2_ASCLU</name>
<proteinExistence type="predicted"/>
<sequence length="32" mass="3735">MGDTRQWNDSGQYRLYGNVHYSCATATFEYSL</sequence>
<evidence type="ECO:0000313" key="2">
    <source>
        <dbReference type="WBParaSite" id="ALUE_0000401401-mRNA-1"/>
    </source>
</evidence>
<dbReference type="Proteomes" id="UP000036681">
    <property type="component" value="Unplaced"/>
</dbReference>
<dbReference type="AlphaFoldDB" id="A0A0M3HPW2"/>
<organism evidence="1 2">
    <name type="scientific">Ascaris lumbricoides</name>
    <name type="common">Giant roundworm</name>
    <dbReference type="NCBI Taxonomy" id="6252"/>
    <lineage>
        <taxon>Eukaryota</taxon>
        <taxon>Metazoa</taxon>
        <taxon>Ecdysozoa</taxon>
        <taxon>Nematoda</taxon>
        <taxon>Chromadorea</taxon>
        <taxon>Rhabditida</taxon>
        <taxon>Spirurina</taxon>
        <taxon>Ascaridomorpha</taxon>
        <taxon>Ascaridoidea</taxon>
        <taxon>Ascarididae</taxon>
        <taxon>Ascaris</taxon>
    </lineage>
</organism>
<reference evidence="2" key="1">
    <citation type="submission" date="2017-02" db="UniProtKB">
        <authorList>
            <consortium name="WormBaseParasite"/>
        </authorList>
    </citation>
    <scope>IDENTIFICATION</scope>
</reference>
<keyword evidence="1" id="KW-1185">Reference proteome</keyword>
<accession>A0A0M3HPW2</accession>
<protein>
    <submittedName>
        <fullName evidence="2">Astacin domain-containing protein</fullName>
    </submittedName>
</protein>
<dbReference type="WBParaSite" id="ALUE_0000401401-mRNA-1">
    <property type="protein sequence ID" value="ALUE_0000401401-mRNA-1"/>
    <property type="gene ID" value="ALUE_0000401401"/>
</dbReference>